<evidence type="ECO:0000256" key="6">
    <source>
        <dbReference type="RuleBase" id="RU362125"/>
    </source>
</evidence>
<evidence type="ECO:0000256" key="4">
    <source>
        <dbReference type="ARBA" id="ARBA00022827"/>
    </source>
</evidence>
<dbReference type="Gene3D" id="2.40.110.10">
    <property type="entry name" value="Butyryl-CoA Dehydrogenase, subunit A, domain 2"/>
    <property type="match status" value="1"/>
</dbReference>
<dbReference type="Proteomes" id="UP001596116">
    <property type="component" value="Unassembled WGS sequence"/>
</dbReference>
<organism evidence="10 11">
    <name type="scientific">Hyphococcus aureus</name>
    <dbReference type="NCBI Taxonomy" id="2666033"/>
    <lineage>
        <taxon>Bacteria</taxon>
        <taxon>Pseudomonadati</taxon>
        <taxon>Pseudomonadota</taxon>
        <taxon>Alphaproteobacteria</taxon>
        <taxon>Parvularculales</taxon>
        <taxon>Parvularculaceae</taxon>
        <taxon>Hyphococcus</taxon>
    </lineage>
</organism>
<feature type="domain" description="Acyl-CoA dehydrogenase/oxidase C-terminal" evidence="7">
    <location>
        <begin position="235"/>
        <end position="370"/>
    </location>
</feature>
<comment type="cofactor">
    <cofactor evidence="1 6">
        <name>FAD</name>
        <dbReference type="ChEBI" id="CHEBI:57692"/>
    </cofactor>
</comment>
<dbReference type="SUPFAM" id="SSF56645">
    <property type="entry name" value="Acyl-CoA dehydrogenase NM domain-like"/>
    <property type="match status" value="1"/>
</dbReference>
<accession>A0ABW1KYA1</accession>
<dbReference type="SUPFAM" id="SSF47203">
    <property type="entry name" value="Acyl-CoA dehydrogenase C-terminal domain-like"/>
    <property type="match status" value="1"/>
</dbReference>
<dbReference type="PANTHER" id="PTHR43884:SF20">
    <property type="entry name" value="ACYL-COA DEHYDROGENASE FADE28"/>
    <property type="match status" value="1"/>
</dbReference>
<keyword evidence="3 6" id="KW-0285">Flavoprotein</keyword>
<evidence type="ECO:0000256" key="5">
    <source>
        <dbReference type="ARBA" id="ARBA00023002"/>
    </source>
</evidence>
<dbReference type="InterPro" id="IPR009075">
    <property type="entry name" value="AcylCo_DH/oxidase_C"/>
</dbReference>
<feature type="domain" description="Acyl-CoA dehydrogenase/oxidase N-terminal" evidence="9">
    <location>
        <begin position="6"/>
        <end position="85"/>
    </location>
</feature>
<evidence type="ECO:0000256" key="2">
    <source>
        <dbReference type="ARBA" id="ARBA00009347"/>
    </source>
</evidence>
<evidence type="ECO:0000313" key="11">
    <source>
        <dbReference type="Proteomes" id="UP001596116"/>
    </source>
</evidence>
<evidence type="ECO:0000259" key="7">
    <source>
        <dbReference type="Pfam" id="PF00441"/>
    </source>
</evidence>
<evidence type="ECO:0000259" key="9">
    <source>
        <dbReference type="Pfam" id="PF02771"/>
    </source>
</evidence>
<dbReference type="Pfam" id="PF00441">
    <property type="entry name" value="Acyl-CoA_dh_1"/>
    <property type="match status" value="1"/>
</dbReference>
<dbReference type="InterPro" id="IPR009100">
    <property type="entry name" value="AcylCoA_DH/oxidase_NM_dom_sf"/>
</dbReference>
<sequence length="378" mass="40886">MDLSYNETQLMFRDSLRRFFSDCYDFEKRQKILLSGEGWSREVWRALADDLGVLGACFEEGQGGLGFGAVETAIIMEEIGRVLALEPYLPTVVLCGGILRRVGGPVADKAIEALIAGNSICAFAHAERQARYDIANVAVTASREGGGYVLNGQKVLTLAAPIADRLIVSAHTNGAQTSQGGISLFMLDPCGDGIDMRSYKTVDGGRAADISFENVTVDEDARLGEEGAALETIEAAIDEAVAGLCAEAAGAMRVMYESSVEFVKERRQFGRSISDFQAIQHRIADMLIEVEQADAAALQAVLQLSAPPQERKRAVSSAKALINEAARFVAHNAIQLHGAIGTTDELALGHYFKRLTAIETLFGSTDHHLRRYDQNTVQ</sequence>
<proteinExistence type="inferred from homology"/>
<dbReference type="InterPro" id="IPR037069">
    <property type="entry name" value="AcylCoA_DH/ox_N_sf"/>
</dbReference>
<keyword evidence="11" id="KW-1185">Reference proteome</keyword>
<evidence type="ECO:0000256" key="3">
    <source>
        <dbReference type="ARBA" id="ARBA00022630"/>
    </source>
</evidence>
<evidence type="ECO:0000256" key="1">
    <source>
        <dbReference type="ARBA" id="ARBA00001974"/>
    </source>
</evidence>
<feature type="domain" description="Acyl-CoA oxidase/dehydrogenase middle" evidence="8">
    <location>
        <begin position="122"/>
        <end position="215"/>
    </location>
</feature>
<evidence type="ECO:0000259" key="8">
    <source>
        <dbReference type="Pfam" id="PF02770"/>
    </source>
</evidence>
<dbReference type="PANTHER" id="PTHR43884">
    <property type="entry name" value="ACYL-COA DEHYDROGENASE"/>
    <property type="match status" value="1"/>
</dbReference>
<keyword evidence="5 6" id="KW-0560">Oxidoreductase</keyword>
<comment type="similarity">
    <text evidence="2 6">Belongs to the acyl-CoA dehydrogenase family.</text>
</comment>
<dbReference type="InterPro" id="IPR036250">
    <property type="entry name" value="AcylCo_DH-like_C"/>
</dbReference>
<comment type="caution">
    <text evidence="10">The sequence shown here is derived from an EMBL/GenBank/DDBJ whole genome shotgun (WGS) entry which is preliminary data.</text>
</comment>
<protein>
    <submittedName>
        <fullName evidence="10">Acyl-CoA dehydrogenase family protein</fullName>
    </submittedName>
</protein>
<dbReference type="InterPro" id="IPR013786">
    <property type="entry name" value="AcylCoA_DH/ox_N"/>
</dbReference>
<gene>
    <name evidence="10" type="ORF">ACFMB1_08690</name>
</gene>
<name>A0ABW1KYA1_9PROT</name>
<evidence type="ECO:0000313" key="10">
    <source>
        <dbReference type="EMBL" id="MFC6035616.1"/>
    </source>
</evidence>
<dbReference type="InterPro" id="IPR006091">
    <property type="entry name" value="Acyl-CoA_Oxase/DH_mid-dom"/>
</dbReference>
<dbReference type="RefSeq" id="WP_379878960.1">
    <property type="nucleotide sequence ID" value="NZ_JBHPON010000001.1"/>
</dbReference>
<dbReference type="EMBL" id="JBHPON010000001">
    <property type="protein sequence ID" value="MFC6035616.1"/>
    <property type="molecule type" value="Genomic_DNA"/>
</dbReference>
<keyword evidence="4 6" id="KW-0274">FAD</keyword>
<dbReference type="Pfam" id="PF02771">
    <property type="entry name" value="Acyl-CoA_dh_N"/>
    <property type="match status" value="1"/>
</dbReference>
<dbReference type="Gene3D" id="1.10.540.10">
    <property type="entry name" value="Acyl-CoA dehydrogenase/oxidase, N-terminal domain"/>
    <property type="match status" value="1"/>
</dbReference>
<dbReference type="Pfam" id="PF02770">
    <property type="entry name" value="Acyl-CoA_dh_M"/>
    <property type="match status" value="1"/>
</dbReference>
<reference evidence="10 11" key="1">
    <citation type="submission" date="2024-09" db="EMBL/GenBank/DDBJ databases">
        <authorList>
            <person name="Zhang Z.-H."/>
        </authorList>
    </citation>
    <scope>NUCLEOTIDE SEQUENCE [LARGE SCALE GENOMIC DNA]</scope>
    <source>
        <strain evidence="10 11">HHTR114</strain>
    </source>
</reference>
<dbReference type="CDD" id="cd00567">
    <property type="entry name" value="ACAD"/>
    <property type="match status" value="1"/>
</dbReference>
<dbReference type="Gene3D" id="1.20.140.10">
    <property type="entry name" value="Butyryl-CoA Dehydrogenase, subunit A, domain 3"/>
    <property type="match status" value="1"/>
</dbReference>
<dbReference type="InterPro" id="IPR046373">
    <property type="entry name" value="Acyl-CoA_Oxase/DH_mid-dom_sf"/>
</dbReference>